<keyword evidence="2" id="KW-1185">Reference proteome</keyword>
<dbReference type="InParanoid" id="J9DK39"/>
<evidence type="ECO:0000313" key="2">
    <source>
        <dbReference type="Proteomes" id="UP000003163"/>
    </source>
</evidence>
<reference evidence="2" key="2">
    <citation type="submission" date="2015-07" db="EMBL/GenBank/DDBJ databases">
        <title>Contrasting host-pathogen interactions and genome evolution in two generalist and specialist microsporidian pathogens of mosquitoes.</title>
        <authorList>
            <consortium name="The Broad Institute Genomics Platform"/>
            <consortium name="The Broad Institute Genome Sequencing Center for Infectious Disease"/>
            <person name="Cuomo C.A."/>
            <person name="Sanscrainte N.D."/>
            <person name="Goldberg J.M."/>
            <person name="Heiman D."/>
            <person name="Young S."/>
            <person name="Zeng Q."/>
            <person name="Becnel J.J."/>
            <person name="Birren B.W."/>
        </authorList>
    </citation>
    <scope>NUCLEOTIDE SEQUENCE [LARGE SCALE GENOMIC DNA]</scope>
    <source>
        <strain evidence="2">USNM 41457</strain>
    </source>
</reference>
<organism evidence="1 2">
    <name type="scientific">Edhazardia aedis (strain USNM 41457)</name>
    <name type="common">Microsporidian parasite</name>
    <dbReference type="NCBI Taxonomy" id="1003232"/>
    <lineage>
        <taxon>Eukaryota</taxon>
        <taxon>Fungi</taxon>
        <taxon>Fungi incertae sedis</taxon>
        <taxon>Microsporidia</taxon>
        <taxon>Edhazardia</taxon>
    </lineage>
</organism>
<accession>J9DK39</accession>
<dbReference type="EMBL" id="AFBI03000118">
    <property type="protein sequence ID" value="EJW01727.1"/>
    <property type="molecule type" value="Genomic_DNA"/>
</dbReference>
<proteinExistence type="predicted"/>
<name>J9DK39_EDHAE</name>
<gene>
    <name evidence="1" type="ORF">EDEG_03752</name>
</gene>
<protein>
    <submittedName>
        <fullName evidence="1">Uncharacterized protein</fullName>
    </submittedName>
</protein>
<dbReference type="VEuPathDB" id="MicrosporidiaDB:EDEG_03752"/>
<dbReference type="Proteomes" id="UP000003163">
    <property type="component" value="Unassembled WGS sequence"/>
</dbReference>
<evidence type="ECO:0000313" key="1">
    <source>
        <dbReference type="EMBL" id="EJW01727.1"/>
    </source>
</evidence>
<reference evidence="1 2" key="1">
    <citation type="submission" date="2011-08" db="EMBL/GenBank/DDBJ databases">
        <authorList>
            <person name="Liu Z.J."/>
            <person name="Shi F.L."/>
            <person name="Lu J.Q."/>
            <person name="Li M."/>
            <person name="Wang Z.L."/>
        </authorList>
    </citation>
    <scope>NUCLEOTIDE SEQUENCE [LARGE SCALE GENOMIC DNA]</scope>
    <source>
        <strain evidence="1 2">USNM 41457</strain>
    </source>
</reference>
<dbReference type="AlphaFoldDB" id="J9DK39"/>
<comment type="caution">
    <text evidence="1">The sequence shown here is derived from an EMBL/GenBank/DDBJ whole genome shotgun (WGS) entry which is preliminary data.</text>
</comment>
<sequence>MRHIVNDKKYLTNYGIEVLQKFSILVREKIYENIGGTVEGKPKKCLSELLQTKNTASLSEMLKCSQNTINNTIYIQVQDWSTKSKCDDDEKFPYDCWPVMNVIVGLIENENDSSE</sequence>
<dbReference type="HOGENOM" id="CLU_2242888_0_0_1"/>